<dbReference type="AlphaFoldDB" id="A0A0V7ZGM5"/>
<dbReference type="OrthoDB" id="9794671at2"/>
<keyword evidence="4" id="KW-1185">Reference proteome</keyword>
<dbReference type="InterPro" id="IPR013486">
    <property type="entry name" value="SpoIID/LytB"/>
</dbReference>
<evidence type="ECO:0000313" key="3">
    <source>
        <dbReference type="EMBL" id="KST64173.1"/>
    </source>
</evidence>
<proteinExistence type="predicted"/>
<dbReference type="InterPro" id="IPR051922">
    <property type="entry name" value="Bact_Sporulation_Assoc"/>
</dbReference>
<sequence length="392" mass="43899">MKIQLFVAAIFSRIPQMKGHHWWLSIVTWMILLAPAQASVILRVAIERNVEQVRVGSSTTAIVKDGSGKTLGQLPKMKAYYAQPASGGGVALDRWRSGLFWIEPQGKGFVYIGDKWYRGRTLVLPTQEGLTAVNWVDLEEYLYSVIGGEMNPSWHPEALKAQAIAARTYALYKRERQRKNPIYDVGDTPDRWQIYEGVKKETPTVYAAVDATKDQVLTYNNQPILSVFHACSGGHTENVEDVWGNPLPYLRAVPGFDGNVNGSYAQKCIWQKTFSPDQISTKFPSIGKVEEMKIEQRSPHQSVTALKIVGDKGTKTLKGEEVRTALRLNSTRFDLNQTSDGNFVLDGRGWGHGLGMSQVGAFNLASQKVDHLRILGHYYGQKVFLTKIKLKK</sequence>
<dbReference type="PANTHER" id="PTHR30032">
    <property type="entry name" value="N-ACETYLMURAMOYL-L-ALANINE AMIDASE-RELATED"/>
    <property type="match status" value="1"/>
</dbReference>
<dbReference type="InterPro" id="IPR013693">
    <property type="entry name" value="SpoIID/LytB_N"/>
</dbReference>
<dbReference type="GO" id="GO:0030288">
    <property type="term" value="C:outer membrane-bounded periplasmic space"/>
    <property type="evidence" value="ECO:0007669"/>
    <property type="project" value="TreeGrafter"/>
</dbReference>
<evidence type="ECO:0000313" key="4">
    <source>
        <dbReference type="Proteomes" id="UP000053372"/>
    </source>
</evidence>
<evidence type="ECO:0000313" key="2">
    <source>
        <dbReference type="EMBL" id="KST63599.1"/>
    </source>
</evidence>
<dbReference type="PANTHER" id="PTHR30032:SF4">
    <property type="entry name" value="AMIDASE ENHANCER"/>
    <property type="match status" value="1"/>
</dbReference>
<dbReference type="Proteomes" id="UP000053372">
    <property type="component" value="Unassembled WGS sequence"/>
</dbReference>
<name>A0A0V7ZGM5_9CYAN</name>
<dbReference type="NCBIfam" id="TIGR02669">
    <property type="entry name" value="SpoIID_LytB"/>
    <property type="match status" value="1"/>
</dbReference>
<gene>
    <name evidence="2" type="ORF">BC008_14160</name>
    <name evidence="3" type="ORF">BC008_16160</name>
</gene>
<comment type="caution">
    <text evidence="2">The sequence shown here is derived from an EMBL/GenBank/DDBJ whole genome shotgun (WGS) entry which is preliminary data.</text>
</comment>
<dbReference type="RefSeq" id="WP_027844991.1">
    <property type="nucleotide sequence ID" value="NZ_LMTZ01000127.1"/>
</dbReference>
<feature type="domain" description="Sporulation stage II protein D amidase enhancer LytB N-terminal" evidence="1">
    <location>
        <begin position="127"/>
        <end position="219"/>
    </location>
</feature>
<evidence type="ECO:0000259" key="1">
    <source>
        <dbReference type="Pfam" id="PF08486"/>
    </source>
</evidence>
<dbReference type="Pfam" id="PF08486">
    <property type="entry name" value="SpoIID"/>
    <property type="match status" value="1"/>
</dbReference>
<dbReference type="EMBL" id="LMTZ01000136">
    <property type="protein sequence ID" value="KST63599.1"/>
    <property type="molecule type" value="Genomic_DNA"/>
</dbReference>
<organism evidence="2 4">
    <name type="scientific">Mastigocoleus testarum BC008</name>
    <dbReference type="NCBI Taxonomy" id="371196"/>
    <lineage>
        <taxon>Bacteria</taxon>
        <taxon>Bacillati</taxon>
        <taxon>Cyanobacteriota</taxon>
        <taxon>Cyanophyceae</taxon>
        <taxon>Nostocales</taxon>
        <taxon>Hapalosiphonaceae</taxon>
        <taxon>Mastigocoleus</taxon>
    </lineage>
</organism>
<reference evidence="2 4" key="1">
    <citation type="journal article" date="2015" name="Genome Announc.">
        <title>Draft Genome of the Euendolithic (true boring) Cyanobacterium Mastigocoleus testarum strain BC008.</title>
        <authorList>
            <person name="Guida B.S."/>
            <person name="Garcia-Pichel F."/>
        </authorList>
    </citation>
    <scope>NUCLEOTIDE SEQUENCE [LARGE SCALE GENOMIC DNA]</scope>
    <source>
        <strain evidence="2 4">BC008</strain>
    </source>
</reference>
<dbReference type="EMBL" id="LMTZ01000127">
    <property type="protein sequence ID" value="KST64173.1"/>
    <property type="molecule type" value="Genomic_DNA"/>
</dbReference>
<protein>
    <submittedName>
        <fullName evidence="2">Sporulation protein</fullName>
    </submittedName>
</protein>
<dbReference type="GO" id="GO:0030435">
    <property type="term" value="P:sporulation resulting in formation of a cellular spore"/>
    <property type="evidence" value="ECO:0007669"/>
    <property type="project" value="InterPro"/>
</dbReference>
<accession>A0A0V7ZGM5</accession>